<feature type="transmembrane region" description="Helical" evidence="6">
    <location>
        <begin position="167"/>
        <end position="188"/>
    </location>
</feature>
<dbReference type="InterPro" id="IPR020846">
    <property type="entry name" value="MFS_dom"/>
</dbReference>
<feature type="transmembrane region" description="Helical" evidence="6">
    <location>
        <begin position="375"/>
        <end position="397"/>
    </location>
</feature>
<evidence type="ECO:0000256" key="6">
    <source>
        <dbReference type="SAM" id="Phobius"/>
    </source>
</evidence>
<evidence type="ECO:0000256" key="1">
    <source>
        <dbReference type="ARBA" id="ARBA00004651"/>
    </source>
</evidence>
<feature type="transmembrane region" description="Helical" evidence="6">
    <location>
        <begin position="130"/>
        <end position="155"/>
    </location>
</feature>
<gene>
    <name evidence="8" type="ORF">BO78DRAFT_442123</name>
</gene>
<feature type="transmembrane region" description="Helical" evidence="6">
    <location>
        <begin position="105"/>
        <end position="124"/>
    </location>
</feature>
<dbReference type="GO" id="GO:0005886">
    <property type="term" value="C:plasma membrane"/>
    <property type="evidence" value="ECO:0007669"/>
    <property type="project" value="UniProtKB-SubCell"/>
</dbReference>
<proteinExistence type="inferred from homology"/>
<reference evidence="8 9" key="1">
    <citation type="submission" date="2018-02" db="EMBL/GenBank/DDBJ databases">
        <title>The genomes of Aspergillus section Nigri reveals drivers in fungal speciation.</title>
        <authorList>
            <consortium name="DOE Joint Genome Institute"/>
            <person name="Vesth T.C."/>
            <person name="Nybo J."/>
            <person name="Theobald S."/>
            <person name="Brandl J."/>
            <person name="Frisvad J.C."/>
            <person name="Nielsen K.F."/>
            <person name="Lyhne E.K."/>
            <person name="Kogle M.E."/>
            <person name="Kuo A."/>
            <person name="Riley R."/>
            <person name="Clum A."/>
            <person name="Nolan M."/>
            <person name="Lipzen A."/>
            <person name="Salamov A."/>
            <person name="Henrissat B."/>
            <person name="Wiebenga A."/>
            <person name="De vries R.P."/>
            <person name="Grigoriev I.V."/>
            <person name="Mortensen U.H."/>
            <person name="Andersen M.R."/>
            <person name="Baker S.E."/>
        </authorList>
    </citation>
    <scope>NUCLEOTIDE SEQUENCE [LARGE SCALE GENOMIC DNA]</scope>
    <source>
        <strain evidence="8 9">CBS 121057</strain>
    </source>
</reference>
<feature type="transmembrane region" description="Helical" evidence="6">
    <location>
        <begin position="409"/>
        <end position="431"/>
    </location>
</feature>
<sequence length="487" mass="53062">PQNPVPSPNPNTLIITWGPNGPQDPFNWPLHKKWWTTGLGLTASFICSMNGTILTVAHKAISDEFHIPDTTFPNTYWLITSWGVGAALCPLFLFPIMEDFGIRPVLLSTYFLFTCLLIPIGLAQNFTTLLIVRFFSGGCVPLISDAVASIISNVFHGDRARSTPISLYVTIYLASTSIGPVIGSSILQFLSWRWIAYLELIWTAALFPILLIALPETRGSAILLAKAKQLRREGKNAYTIAELNHPPTQSFPQTITQSIQRPLYMLFTEPVVFIATLWAAFSLGTIYLFTQSVEQVYSTLYNWSIIQTGYIQIAIVIGELLGCALSIVITSHFSTSTSSSTPQPTPETALYPSLIGSLFTTTGMFLYGLTSSPSIHFLAPTIGLCMVGLGTTGVIIGNAKYLIDAYSNYAASALGAVGLVENISIAFLPLAEKAMYDGLGFRWASLVLGFVALGLVGTPVVVWRWGGRIRERSPFMKVAGVERGVVV</sequence>
<feature type="non-terminal residue" evidence="8">
    <location>
        <position position="1"/>
    </location>
</feature>
<keyword evidence="4 6" id="KW-1133">Transmembrane helix</keyword>
<evidence type="ECO:0000256" key="2">
    <source>
        <dbReference type="ARBA" id="ARBA00008335"/>
    </source>
</evidence>
<dbReference type="SUPFAM" id="SSF103473">
    <property type="entry name" value="MFS general substrate transporter"/>
    <property type="match status" value="1"/>
</dbReference>
<feature type="transmembrane region" description="Helical" evidence="6">
    <location>
        <begin position="34"/>
        <end position="56"/>
    </location>
</feature>
<evidence type="ECO:0000256" key="4">
    <source>
        <dbReference type="ARBA" id="ARBA00022989"/>
    </source>
</evidence>
<accession>A0A319F000</accession>
<feature type="transmembrane region" description="Helical" evidence="6">
    <location>
        <begin position="76"/>
        <end position="93"/>
    </location>
</feature>
<dbReference type="AlphaFoldDB" id="A0A319F000"/>
<feature type="transmembrane region" description="Helical" evidence="6">
    <location>
        <begin position="194"/>
        <end position="214"/>
    </location>
</feature>
<organism evidence="8 9">
    <name type="scientific">Aspergillus sclerotiicarbonarius (strain CBS 121057 / IBT 28362)</name>
    <dbReference type="NCBI Taxonomy" id="1448318"/>
    <lineage>
        <taxon>Eukaryota</taxon>
        <taxon>Fungi</taxon>
        <taxon>Dikarya</taxon>
        <taxon>Ascomycota</taxon>
        <taxon>Pezizomycotina</taxon>
        <taxon>Eurotiomycetes</taxon>
        <taxon>Eurotiomycetidae</taxon>
        <taxon>Eurotiales</taxon>
        <taxon>Aspergillaceae</taxon>
        <taxon>Aspergillus</taxon>
        <taxon>Aspergillus subgen. Circumdati</taxon>
    </lineage>
</organism>
<dbReference type="OrthoDB" id="5403280at2759"/>
<dbReference type="InterPro" id="IPR036259">
    <property type="entry name" value="MFS_trans_sf"/>
</dbReference>
<feature type="transmembrane region" description="Helical" evidence="6">
    <location>
        <begin position="443"/>
        <end position="466"/>
    </location>
</feature>
<dbReference type="InterPro" id="IPR011701">
    <property type="entry name" value="MFS"/>
</dbReference>
<feature type="domain" description="Major facilitator superfamily (MFS) profile" evidence="7">
    <location>
        <begin position="36"/>
        <end position="469"/>
    </location>
</feature>
<keyword evidence="5 6" id="KW-0472">Membrane</keyword>
<keyword evidence="9" id="KW-1185">Reference proteome</keyword>
<dbReference type="PROSITE" id="PS50850">
    <property type="entry name" value="MFS"/>
    <property type="match status" value="1"/>
</dbReference>
<dbReference type="FunFam" id="1.20.1250.20:FF:000082">
    <property type="entry name" value="MFS multidrug transporter, putative"/>
    <property type="match status" value="1"/>
</dbReference>
<dbReference type="EMBL" id="KZ826336">
    <property type="protein sequence ID" value="PYI08229.1"/>
    <property type="molecule type" value="Genomic_DNA"/>
</dbReference>
<evidence type="ECO:0000256" key="5">
    <source>
        <dbReference type="ARBA" id="ARBA00023136"/>
    </source>
</evidence>
<dbReference type="PANTHER" id="PTHR23502:SF52">
    <property type="entry name" value="MULTIDRUG TRANSPORTER, PUTATIVE (AFU_ORTHOLOGUE AFUA_2G17730)-RELATED"/>
    <property type="match status" value="1"/>
</dbReference>
<name>A0A319F000_ASPSB</name>
<evidence type="ECO:0000259" key="7">
    <source>
        <dbReference type="PROSITE" id="PS50850"/>
    </source>
</evidence>
<feature type="transmembrane region" description="Helical" evidence="6">
    <location>
        <begin position="349"/>
        <end position="369"/>
    </location>
</feature>
<keyword evidence="3 6" id="KW-0812">Transmembrane</keyword>
<dbReference type="STRING" id="1448318.A0A319F000"/>
<evidence type="ECO:0000313" key="9">
    <source>
        <dbReference type="Proteomes" id="UP000248423"/>
    </source>
</evidence>
<feature type="transmembrane region" description="Helical" evidence="6">
    <location>
        <begin position="309"/>
        <end position="329"/>
    </location>
</feature>
<dbReference type="GO" id="GO:0022857">
    <property type="term" value="F:transmembrane transporter activity"/>
    <property type="evidence" value="ECO:0007669"/>
    <property type="project" value="InterPro"/>
</dbReference>
<feature type="transmembrane region" description="Helical" evidence="6">
    <location>
        <begin position="263"/>
        <end position="289"/>
    </location>
</feature>
<dbReference type="VEuPathDB" id="FungiDB:BO78DRAFT_442123"/>
<protein>
    <submittedName>
        <fullName evidence="8">Putative MFS multidrug transporter</fullName>
    </submittedName>
</protein>
<evidence type="ECO:0000313" key="8">
    <source>
        <dbReference type="EMBL" id="PYI08229.1"/>
    </source>
</evidence>
<dbReference type="Pfam" id="PF07690">
    <property type="entry name" value="MFS_1"/>
    <property type="match status" value="1"/>
</dbReference>
<comment type="subcellular location">
    <subcellularLocation>
        <location evidence="1">Cell membrane</location>
        <topology evidence="1">Multi-pass membrane protein</topology>
    </subcellularLocation>
</comment>
<dbReference type="Proteomes" id="UP000248423">
    <property type="component" value="Unassembled WGS sequence"/>
</dbReference>
<dbReference type="PANTHER" id="PTHR23502">
    <property type="entry name" value="MAJOR FACILITATOR SUPERFAMILY"/>
    <property type="match status" value="1"/>
</dbReference>
<dbReference type="Gene3D" id="1.20.1250.20">
    <property type="entry name" value="MFS general substrate transporter like domains"/>
    <property type="match status" value="1"/>
</dbReference>
<comment type="similarity">
    <text evidence="2">Belongs to the major facilitator superfamily.</text>
</comment>
<evidence type="ECO:0000256" key="3">
    <source>
        <dbReference type="ARBA" id="ARBA00022692"/>
    </source>
</evidence>